<evidence type="ECO:0000313" key="3">
    <source>
        <dbReference type="EMBL" id="KAJ8259057.1"/>
    </source>
</evidence>
<evidence type="ECO:0000256" key="2">
    <source>
        <dbReference type="SAM" id="MobiDB-lite"/>
    </source>
</evidence>
<organism evidence="3 4">
    <name type="scientific">Conger conger</name>
    <name type="common">Conger eel</name>
    <name type="synonym">Muraena conger</name>
    <dbReference type="NCBI Taxonomy" id="82655"/>
    <lineage>
        <taxon>Eukaryota</taxon>
        <taxon>Metazoa</taxon>
        <taxon>Chordata</taxon>
        <taxon>Craniata</taxon>
        <taxon>Vertebrata</taxon>
        <taxon>Euteleostomi</taxon>
        <taxon>Actinopterygii</taxon>
        <taxon>Neopterygii</taxon>
        <taxon>Teleostei</taxon>
        <taxon>Anguilliformes</taxon>
        <taxon>Congridae</taxon>
        <taxon>Conger</taxon>
    </lineage>
</organism>
<dbReference type="EMBL" id="JAFJMO010000013">
    <property type="protein sequence ID" value="KAJ8259057.1"/>
    <property type="molecule type" value="Genomic_DNA"/>
</dbReference>
<keyword evidence="4" id="KW-1185">Reference proteome</keyword>
<keyword evidence="1" id="KW-0175">Coiled coil</keyword>
<reference evidence="3" key="1">
    <citation type="journal article" date="2023" name="Science">
        <title>Genome structures resolve the early diversification of teleost fishes.</title>
        <authorList>
            <person name="Parey E."/>
            <person name="Louis A."/>
            <person name="Montfort J."/>
            <person name="Bouchez O."/>
            <person name="Roques C."/>
            <person name="Iampietro C."/>
            <person name="Lluch J."/>
            <person name="Castinel A."/>
            <person name="Donnadieu C."/>
            <person name="Desvignes T."/>
            <person name="Floi Bucao C."/>
            <person name="Jouanno E."/>
            <person name="Wen M."/>
            <person name="Mejri S."/>
            <person name="Dirks R."/>
            <person name="Jansen H."/>
            <person name="Henkel C."/>
            <person name="Chen W.J."/>
            <person name="Zahm M."/>
            <person name="Cabau C."/>
            <person name="Klopp C."/>
            <person name="Thompson A.W."/>
            <person name="Robinson-Rechavi M."/>
            <person name="Braasch I."/>
            <person name="Lecointre G."/>
            <person name="Bobe J."/>
            <person name="Postlethwait J.H."/>
            <person name="Berthelot C."/>
            <person name="Roest Crollius H."/>
            <person name="Guiguen Y."/>
        </authorList>
    </citation>
    <scope>NUCLEOTIDE SEQUENCE</scope>
    <source>
        <strain evidence="3">Concon-B</strain>
    </source>
</reference>
<feature type="coiled-coil region" evidence="1">
    <location>
        <begin position="54"/>
        <end position="88"/>
    </location>
</feature>
<proteinExistence type="predicted"/>
<comment type="caution">
    <text evidence="3">The sequence shown here is derived from an EMBL/GenBank/DDBJ whole genome shotgun (WGS) entry which is preliminary data.</text>
</comment>
<accession>A0A9Q1D6B8</accession>
<feature type="region of interest" description="Disordered" evidence="2">
    <location>
        <begin position="1"/>
        <end position="24"/>
    </location>
</feature>
<name>A0A9Q1D6B8_CONCO</name>
<sequence length="209" mass="23517">MSALALTKCTDDTTNADKTQSKQNHRLASRLLERNDPIYSLCASDLMTASQTVNNNFIKEQKQLIKTLKKLEQQKLLRMRQLNEEKKQFAALMRKKLSQRGAGMQTAFSPSAFIPERADRTFSAPVCHFPAPSHRENSAKNSMISQKSSNITLSKYSPSPQQLLSLDTQKSTGMCVNSTRSLCKCEQYGAEVRFLYTDTGSQSQQSYNC</sequence>
<dbReference type="OrthoDB" id="8752803at2759"/>
<dbReference type="AlphaFoldDB" id="A0A9Q1D6B8"/>
<dbReference type="Proteomes" id="UP001152803">
    <property type="component" value="Unassembled WGS sequence"/>
</dbReference>
<evidence type="ECO:0000313" key="4">
    <source>
        <dbReference type="Proteomes" id="UP001152803"/>
    </source>
</evidence>
<feature type="compositionally biased region" description="Polar residues" evidence="2">
    <location>
        <begin position="12"/>
        <end position="22"/>
    </location>
</feature>
<gene>
    <name evidence="3" type="ORF">COCON_G00180690</name>
</gene>
<protein>
    <submittedName>
        <fullName evidence="3">Uncharacterized protein</fullName>
    </submittedName>
</protein>
<evidence type="ECO:0000256" key="1">
    <source>
        <dbReference type="SAM" id="Coils"/>
    </source>
</evidence>